<protein>
    <submittedName>
        <fullName evidence="1">Uncharacterized protein</fullName>
    </submittedName>
</protein>
<gene>
    <name evidence="1" type="ORF">MGAL_10B085319</name>
</gene>
<dbReference type="EMBL" id="UYJE01008545">
    <property type="protein sequence ID" value="VDI64734.1"/>
    <property type="molecule type" value="Genomic_DNA"/>
</dbReference>
<comment type="caution">
    <text evidence="1">The sequence shown here is derived from an EMBL/GenBank/DDBJ whole genome shotgun (WGS) entry which is preliminary data.</text>
</comment>
<accession>A0A8B6GJP8</accession>
<dbReference type="Proteomes" id="UP000596742">
    <property type="component" value="Unassembled WGS sequence"/>
</dbReference>
<dbReference type="AlphaFoldDB" id="A0A8B6GJP8"/>
<evidence type="ECO:0000313" key="2">
    <source>
        <dbReference type="Proteomes" id="UP000596742"/>
    </source>
</evidence>
<reference evidence="1" key="1">
    <citation type="submission" date="2018-11" db="EMBL/GenBank/DDBJ databases">
        <authorList>
            <person name="Alioto T."/>
            <person name="Alioto T."/>
        </authorList>
    </citation>
    <scope>NUCLEOTIDE SEQUENCE</scope>
</reference>
<organism evidence="1 2">
    <name type="scientific">Mytilus galloprovincialis</name>
    <name type="common">Mediterranean mussel</name>
    <dbReference type="NCBI Taxonomy" id="29158"/>
    <lineage>
        <taxon>Eukaryota</taxon>
        <taxon>Metazoa</taxon>
        <taxon>Spiralia</taxon>
        <taxon>Lophotrochozoa</taxon>
        <taxon>Mollusca</taxon>
        <taxon>Bivalvia</taxon>
        <taxon>Autobranchia</taxon>
        <taxon>Pteriomorphia</taxon>
        <taxon>Mytilida</taxon>
        <taxon>Mytiloidea</taxon>
        <taxon>Mytilidae</taxon>
        <taxon>Mytilinae</taxon>
        <taxon>Mytilus</taxon>
    </lineage>
</organism>
<name>A0A8B6GJP8_MYTGA</name>
<sequence length="136" mass="16165">MTENRQIEAYKCYTRLLILKLVYIKTSKEPTVFNVDKVRSLARNQRYRKILLTNKETLPTEQVFFGIFRIFSISFKSNRHDKGQNHKDLNHRKLPSGVDLRFEVGGTLLNKRLEDIKYNSDRPGEIHRIRKKLFLA</sequence>
<evidence type="ECO:0000313" key="1">
    <source>
        <dbReference type="EMBL" id="VDI64734.1"/>
    </source>
</evidence>
<proteinExistence type="predicted"/>
<keyword evidence="2" id="KW-1185">Reference proteome</keyword>